<evidence type="ECO:0000313" key="1">
    <source>
        <dbReference type="EMBL" id="BEQ13316.1"/>
    </source>
</evidence>
<dbReference type="Proteomes" id="UP001366166">
    <property type="component" value="Chromosome"/>
</dbReference>
<keyword evidence="2" id="KW-1185">Reference proteome</keyword>
<dbReference type="EMBL" id="AP028679">
    <property type="protein sequence ID" value="BEQ13316.1"/>
    <property type="molecule type" value="Genomic_DNA"/>
</dbReference>
<dbReference type="RefSeq" id="WP_338604901.1">
    <property type="nucleotide sequence ID" value="NZ_AP028679.1"/>
</dbReference>
<name>A0AAU9EH76_9BACT</name>
<reference evidence="2" key="1">
    <citation type="journal article" date="2023" name="Arch. Microbiol.">
        <title>Desulfoferula mesophilus gen. nov. sp. nov., a mesophilic sulfate-reducing bacterium isolated from a brackish lake sediment.</title>
        <authorList>
            <person name="Watanabe T."/>
            <person name="Yabe T."/>
            <person name="Tsuji J.M."/>
            <person name="Fukui M."/>
        </authorList>
    </citation>
    <scope>NUCLEOTIDE SEQUENCE [LARGE SCALE GENOMIC DNA]</scope>
    <source>
        <strain evidence="2">12FAK</strain>
    </source>
</reference>
<protein>
    <recommendedName>
        <fullName evidence="3">C2H2-type domain-containing protein</fullName>
    </recommendedName>
</protein>
<sequence length="61" mass="6811">MNDENPREEVDALCPECGRGFKAYVDRILPEEHEGHGGETLQGVECPHCGCHECKIDDSVR</sequence>
<evidence type="ECO:0008006" key="3">
    <source>
        <dbReference type="Google" id="ProtNLM"/>
    </source>
</evidence>
<gene>
    <name evidence="1" type="ORF">FAK_03820</name>
</gene>
<evidence type="ECO:0000313" key="2">
    <source>
        <dbReference type="Proteomes" id="UP001366166"/>
    </source>
</evidence>
<accession>A0AAU9EH76</accession>
<organism evidence="1 2">
    <name type="scientific">Desulfoferula mesophila</name>
    <dbReference type="NCBI Taxonomy" id="3058419"/>
    <lineage>
        <taxon>Bacteria</taxon>
        <taxon>Pseudomonadati</taxon>
        <taxon>Thermodesulfobacteriota</taxon>
        <taxon>Desulfarculia</taxon>
        <taxon>Desulfarculales</taxon>
        <taxon>Desulfarculaceae</taxon>
        <taxon>Desulfoferula</taxon>
    </lineage>
</organism>
<dbReference type="KEGG" id="dmp:FAK_03820"/>
<proteinExistence type="predicted"/>
<dbReference type="AlphaFoldDB" id="A0AAU9EH76"/>